<proteinExistence type="predicted"/>
<organism evidence="1 2">
    <name type="scientific">Paenibacillus nuruki</name>
    <dbReference type="NCBI Taxonomy" id="1886670"/>
    <lineage>
        <taxon>Bacteria</taxon>
        <taxon>Bacillati</taxon>
        <taxon>Bacillota</taxon>
        <taxon>Bacilli</taxon>
        <taxon>Bacillales</taxon>
        <taxon>Paenibacillaceae</taxon>
        <taxon>Paenibacillus</taxon>
    </lineage>
</organism>
<evidence type="ECO:0000313" key="2">
    <source>
        <dbReference type="Proteomes" id="UP000094578"/>
    </source>
</evidence>
<sequence length="166" mass="18594">MLILSGCSGTEAAENALSKVTGKDPIQDNLLNYINEQLIPLQTEESTLVQQFNTQLDDPSIADAELHDTLKEIIPVYKDLIGRIEAIRPDTTEVRYLHELYIATANKQYNAMVQLQAAINNQDMNLVSEANEKLEEARRGDRAFNNALNDLSEAHNIVDIPSEENQ</sequence>
<dbReference type="Proteomes" id="UP000094578">
    <property type="component" value="Unassembled WGS sequence"/>
</dbReference>
<dbReference type="RefSeq" id="WP_069327475.1">
    <property type="nucleotide sequence ID" value="NZ_MDER01000036.1"/>
</dbReference>
<evidence type="ECO:0000313" key="1">
    <source>
        <dbReference type="EMBL" id="ODP28501.1"/>
    </source>
</evidence>
<dbReference type="STRING" id="1886670.PTI45_02046"/>
<protein>
    <submittedName>
        <fullName evidence="1">Uncharacterized protein</fullName>
    </submittedName>
</protein>
<keyword evidence="2" id="KW-1185">Reference proteome</keyword>
<name>A0A1E3L4H7_9BACL</name>
<accession>A0A1E3L4H7</accession>
<gene>
    <name evidence="1" type="ORF">PTI45_02046</name>
</gene>
<reference evidence="1 2" key="1">
    <citation type="submission" date="2016-08" db="EMBL/GenBank/DDBJ databases">
        <title>Genome sequencing of Paenibacillus sp. TI45-13ar, isolated from Korean traditional nuruk.</title>
        <authorList>
            <person name="Kim S.-J."/>
        </authorList>
    </citation>
    <scope>NUCLEOTIDE SEQUENCE [LARGE SCALE GENOMIC DNA]</scope>
    <source>
        <strain evidence="1 2">TI45-13ar</strain>
    </source>
</reference>
<dbReference type="EMBL" id="MDER01000036">
    <property type="protein sequence ID" value="ODP28501.1"/>
    <property type="molecule type" value="Genomic_DNA"/>
</dbReference>
<comment type="caution">
    <text evidence="1">The sequence shown here is derived from an EMBL/GenBank/DDBJ whole genome shotgun (WGS) entry which is preliminary data.</text>
</comment>
<dbReference type="AlphaFoldDB" id="A0A1E3L4H7"/>